<dbReference type="EMBL" id="CAVMJV010000014">
    <property type="protein sequence ID" value="CAK5052130.1"/>
    <property type="molecule type" value="Genomic_DNA"/>
</dbReference>
<dbReference type="Proteomes" id="UP001497535">
    <property type="component" value="Unassembled WGS sequence"/>
</dbReference>
<sequence>MTKLRKTTSSLHINNARIAGLYDLEHTIGKGHFAVVKLARHVFTGEKVAAKVIDKTRLDPVSTSHMMQEVRCMKLVQHPNVVRLYEVIDTQTKLFLILELGDYDMYEWVMRRGYDKGGCKESDAQLYFSQIIQAINYCHKLHVVHRDLKPENVVFFERLGMVKLTDFGFSNLFTPGQQLQTSCGSLAYSAPEILLGDCYDAPAVDVWSLGVILYMLVCGRLPFQESNDSETLTRILDCKFSFPEHVSVECKNLVSSMLVRDPSKRATLSEICQNKWVRAGDRGHAEALPLIVKDNLPLCAHTTIIEQMVAGQIGTEEEIVSAIERNDYNHLTATYYLLAERVLYCYRQAEANRLMAAAAREFSSVDENSPDDINQNSTIPGTSTASSTRSRSRSNSWRGPAPRRAYSILKEESEEELSSYLKSSSRQSSRFYNIPSTGAKSSRENASSRASYIAMSRANSNDSFTPIGSSAILEDEIESEEMDEGMSKTMNASEEENDGKERKESDRLATFTIEQLQQNQLTGTSGGTRASVNSLFISLFLSIPSTSAFEPSITSTPILFQRLLAPIHENNRDQSPDIVIQRLRHKNSNSQSMFDGQSDEEMGGPGGSASFYLPRQTRQRTTSSHSVGGRIMSGSCSNQQQQLPPLPSSPEHQNVGGGSKFRIGSVGSRNSSTSSFVGGGNNRINNNNISSSSYTSNRPLRNATSLELFPTQNYFLSTQQNGDSNLNKTTNISFSRRCLPATSPPTPNPSLNNNNTNYYSTLWGAPANLERHANFPNLNTLPSSSNLLKQQRKSSSTTGSSLLRRNSSPSVALLRTTSLTSSRDRISPHAIQELLELSRLSGRMRRTASPDGASSSHLSSRSASPSCMSSGRVSPLYSSSPGGGLVMRILKSGTPSGSLLSSGGGMRKLSSSPHLLGICEEIEECDFSLEPTQNTCDGVDGLDPDCLTSGRRSVTSIDQPFWKNPPLISRSARSASMGLTSMGRLSLGGGTNKKIVANLTKATNQTS</sequence>
<comment type="caution">
    <text evidence="1">The sequence shown here is derived from an EMBL/GenBank/DDBJ whole genome shotgun (WGS) entry which is preliminary data.</text>
</comment>
<gene>
    <name evidence="1" type="ORF">MENTE1834_LOCUS13799</name>
</gene>
<protein>
    <submittedName>
        <fullName evidence="1">Uncharacterized protein</fullName>
    </submittedName>
</protein>
<keyword evidence="2" id="KW-1185">Reference proteome</keyword>
<evidence type="ECO:0000313" key="2">
    <source>
        <dbReference type="Proteomes" id="UP001497535"/>
    </source>
</evidence>
<organism evidence="1 2">
    <name type="scientific">Meloidogyne enterolobii</name>
    <name type="common">Root-knot nematode worm</name>
    <name type="synonym">Meloidogyne mayaguensis</name>
    <dbReference type="NCBI Taxonomy" id="390850"/>
    <lineage>
        <taxon>Eukaryota</taxon>
        <taxon>Metazoa</taxon>
        <taxon>Ecdysozoa</taxon>
        <taxon>Nematoda</taxon>
        <taxon>Chromadorea</taxon>
        <taxon>Rhabditida</taxon>
        <taxon>Tylenchina</taxon>
        <taxon>Tylenchomorpha</taxon>
        <taxon>Tylenchoidea</taxon>
        <taxon>Meloidogynidae</taxon>
        <taxon>Meloidogyninae</taxon>
        <taxon>Meloidogyne</taxon>
    </lineage>
</organism>
<evidence type="ECO:0000313" key="1">
    <source>
        <dbReference type="EMBL" id="CAK5052130.1"/>
    </source>
</evidence>
<proteinExistence type="predicted"/>
<reference evidence="1" key="1">
    <citation type="submission" date="2023-11" db="EMBL/GenBank/DDBJ databases">
        <authorList>
            <person name="Poullet M."/>
        </authorList>
    </citation>
    <scope>NUCLEOTIDE SEQUENCE</scope>
    <source>
        <strain evidence="1">E1834</strain>
    </source>
</reference>
<accession>A0ACB0YLD2</accession>
<name>A0ACB0YLD2_MELEN</name>